<dbReference type="Proteomes" id="UP000800036">
    <property type="component" value="Unassembled WGS sequence"/>
</dbReference>
<evidence type="ECO:0000313" key="8">
    <source>
        <dbReference type="EMBL" id="KAF1975955.1"/>
    </source>
</evidence>
<keyword evidence="2 6" id="KW-0812">Transmembrane</keyword>
<feature type="transmembrane region" description="Helical" evidence="6">
    <location>
        <begin position="272"/>
        <end position="295"/>
    </location>
</feature>
<evidence type="ECO:0000259" key="7">
    <source>
        <dbReference type="Pfam" id="PF20684"/>
    </source>
</evidence>
<dbReference type="InterPro" id="IPR052337">
    <property type="entry name" value="SAT4-like"/>
</dbReference>
<gene>
    <name evidence="8" type="ORF">BU23DRAFT_502511</name>
</gene>
<dbReference type="AlphaFoldDB" id="A0A6A5VFW1"/>
<evidence type="ECO:0000256" key="6">
    <source>
        <dbReference type="SAM" id="Phobius"/>
    </source>
</evidence>
<feature type="domain" description="Rhodopsin" evidence="7">
    <location>
        <begin position="49"/>
        <end position="299"/>
    </location>
</feature>
<feature type="transmembrane region" description="Helical" evidence="6">
    <location>
        <begin position="32"/>
        <end position="53"/>
    </location>
</feature>
<evidence type="ECO:0000256" key="4">
    <source>
        <dbReference type="ARBA" id="ARBA00023136"/>
    </source>
</evidence>
<dbReference type="OrthoDB" id="61113at2759"/>
<feature type="transmembrane region" description="Helical" evidence="6">
    <location>
        <begin position="232"/>
        <end position="252"/>
    </location>
</feature>
<feature type="transmembrane region" description="Helical" evidence="6">
    <location>
        <begin position="65"/>
        <end position="88"/>
    </location>
</feature>
<accession>A0A6A5VFW1</accession>
<feature type="transmembrane region" description="Helical" evidence="6">
    <location>
        <begin position="142"/>
        <end position="164"/>
    </location>
</feature>
<dbReference type="EMBL" id="ML976668">
    <property type="protein sequence ID" value="KAF1975955.1"/>
    <property type="molecule type" value="Genomic_DNA"/>
</dbReference>
<reference evidence="8" key="1">
    <citation type="journal article" date="2020" name="Stud. Mycol.">
        <title>101 Dothideomycetes genomes: a test case for predicting lifestyles and emergence of pathogens.</title>
        <authorList>
            <person name="Haridas S."/>
            <person name="Albert R."/>
            <person name="Binder M."/>
            <person name="Bloem J."/>
            <person name="Labutti K."/>
            <person name="Salamov A."/>
            <person name="Andreopoulos B."/>
            <person name="Baker S."/>
            <person name="Barry K."/>
            <person name="Bills G."/>
            <person name="Bluhm B."/>
            <person name="Cannon C."/>
            <person name="Castanera R."/>
            <person name="Culley D."/>
            <person name="Daum C."/>
            <person name="Ezra D."/>
            <person name="Gonzalez J."/>
            <person name="Henrissat B."/>
            <person name="Kuo A."/>
            <person name="Liang C."/>
            <person name="Lipzen A."/>
            <person name="Lutzoni F."/>
            <person name="Magnuson J."/>
            <person name="Mondo S."/>
            <person name="Nolan M."/>
            <person name="Ohm R."/>
            <person name="Pangilinan J."/>
            <person name="Park H.-J."/>
            <person name="Ramirez L."/>
            <person name="Alfaro M."/>
            <person name="Sun H."/>
            <person name="Tritt A."/>
            <person name="Yoshinaga Y."/>
            <person name="Zwiers L.-H."/>
            <person name="Turgeon B."/>
            <person name="Goodwin S."/>
            <person name="Spatafora J."/>
            <person name="Crous P."/>
            <person name="Grigoriev I."/>
        </authorList>
    </citation>
    <scope>NUCLEOTIDE SEQUENCE</scope>
    <source>
        <strain evidence="8">CBS 107.79</strain>
    </source>
</reference>
<evidence type="ECO:0000313" key="9">
    <source>
        <dbReference type="Proteomes" id="UP000800036"/>
    </source>
</evidence>
<comment type="subcellular location">
    <subcellularLocation>
        <location evidence="1">Membrane</location>
        <topology evidence="1">Multi-pass membrane protein</topology>
    </subcellularLocation>
</comment>
<evidence type="ECO:0000256" key="1">
    <source>
        <dbReference type="ARBA" id="ARBA00004141"/>
    </source>
</evidence>
<feature type="transmembrane region" description="Helical" evidence="6">
    <location>
        <begin position="108"/>
        <end position="130"/>
    </location>
</feature>
<name>A0A6A5VFW1_9PLEO</name>
<protein>
    <recommendedName>
        <fullName evidence="7">Rhodopsin domain-containing protein</fullName>
    </recommendedName>
</protein>
<keyword evidence="3 6" id="KW-1133">Transmembrane helix</keyword>
<keyword evidence="9" id="KW-1185">Reference proteome</keyword>
<dbReference type="GO" id="GO:0016020">
    <property type="term" value="C:membrane"/>
    <property type="evidence" value="ECO:0007669"/>
    <property type="project" value="UniProtKB-SubCell"/>
</dbReference>
<evidence type="ECO:0000256" key="3">
    <source>
        <dbReference type="ARBA" id="ARBA00022989"/>
    </source>
</evidence>
<dbReference type="PANTHER" id="PTHR33048:SF47">
    <property type="entry name" value="INTEGRAL MEMBRANE PROTEIN-RELATED"/>
    <property type="match status" value="1"/>
</dbReference>
<dbReference type="Pfam" id="PF20684">
    <property type="entry name" value="Fung_rhodopsin"/>
    <property type="match status" value="1"/>
</dbReference>
<comment type="similarity">
    <text evidence="5">Belongs to the SAT4 family.</text>
</comment>
<evidence type="ECO:0000256" key="2">
    <source>
        <dbReference type="ARBA" id="ARBA00022692"/>
    </source>
</evidence>
<dbReference type="InterPro" id="IPR049326">
    <property type="entry name" value="Rhodopsin_dom_fungi"/>
</dbReference>
<organism evidence="8 9">
    <name type="scientific">Bimuria novae-zelandiae CBS 107.79</name>
    <dbReference type="NCBI Taxonomy" id="1447943"/>
    <lineage>
        <taxon>Eukaryota</taxon>
        <taxon>Fungi</taxon>
        <taxon>Dikarya</taxon>
        <taxon>Ascomycota</taxon>
        <taxon>Pezizomycotina</taxon>
        <taxon>Dothideomycetes</taxon>
        <taxon>Pleosporomycetidae</taxon>
        <taxon>Pleosporales</taxon>
        <taxon>Massarineae</taxon>
        <taxon>Didymosphaeriaceae</taxon>
        <taxon>Bimuria</taxon>
    </lineage>
</organism>
<proteinExistence type="inferred from homology"/>
<evidence type="ECO:0000256" key="5">
    <source>
        <dbReference type="ARBA" id="ARBA00038359"/>
    </source>
</evidence>
<dbReference type="PANTHER" id="PTHR33048">
    <property type="entry name" value="PTH11-LIKE INTEGRAL MEMBRANE PROTEIN (AFU_ORTHOLOGUE AFUA_5G11245)"/>
    <property type="match status" value="1"/>
</dbReference>
<sequence>MGLSFEDVIAEMLMNAPDPNEMLPVSNRPATLWGTTLPFLILTWVAVCLRFWVRLRIMREPGWDDALVLLAVLLNTAATVFVLIAIKYGLGQHFLYLRITQMEGYIEMFYFANAIYITNCAVIKLSLLVQYLRIFKAGTMRWICKTLFVIIAAWGVTYGFLAWFPCFPPQAYYKKNDYPNAHCYGFGFGNEKDFISLFESHTALNMAFDLTIFITPMVLFRNPKLRMKNIFAMTGIFILGGVVVMISIWRLFSIVDNRAATHPYIDFTWWSPISIILSCLEIDIAIMCASMPIFWPVIETSFAAIFVTHEVHITEQPRYSAGNLGLAYELEHGDAMRDRASIKSGSTSRESLVMTRELSGKQGEGDGTAVRVGERYRDPYLAAHVDPFRDGVVDSELGVRTGVTAKPKEKWVL</sequence>
<keyword evidence="4 6" id="KW-0472">Membrane</keyword>